<dbReference type="InterPro" id="IPR032710">
    <property type="entry name" value="NTF2-like_dom_sf"/>
</dbReference>
<evidence type="ECO:0000313" key="2">
    <source>
        <dbReference type="EMBL" id="PWJ44258.1"/>
    </source>
</evidence>
<name>A0A315ZHI6_SEDFL</name>
<dbReference type="InterPro" id="IPR037401">
    <property type="entry name" value="SnoaL-like"/>
</dbReference>
<dbReference type="AlphaFoldDB" id="A0A315ZHI6"/>
<dbReference type="Gene3D" id="3.10.450.50">
    <property type="match status" value="1"/>
</dbReference>
<gene>
    <name evidence="2" type="ORF">BC781_101608</name>
</gene>
<proteinExistence type="predicted"/>
<dbReference type="SUPFAM" id="SSF54427">
    <property type="entry name" value="NTF2-like"/>
    <property type="match status" value="1"/>
</dbReference>
<dbReference type="EMBL" id="QGDO01000001">
    <property type="protein sequence ID" value="PWJ44258.1"/>
    <property type="molecule type" value="Genomic_DNA"/>
</dbReference>
<reference evidence="2 3" key="1">
    <citation type="submission" date="2018-03" db="EMBL/GenBank/DDBJ databases">
        <title>Genomic Encyclopedia of Archaeal and Bacterial Type Strains, Phase II (KMG-II): from individual species to whole genera.</title>
        <authorList>
            <person name="Goeker M."/>
        </authorList>
    </citation>
    <scope>NUCLEOTIDE SEQUENCE [LARGE SCALE GENOMIC DNA]</scope>
    <source>
        <strain evidence="2 3">DSM 28229</strain>
    </source>
</reference>
<accession>A0A315ZHI6</accession>
<dbReference type="RefSeq" id="WP_109615765.1">
    <property type="nucleotide sequence ID" value="NZ_QGDO01000001.1"/>
</dbReference>
<dbReference type="Pfam" id="PF13577">
    <property type="entry name" value="SnoaL_4"/>
    <property type="match status" value="1"/>
</dbReference>
<feature type="domain" description="SnoaL-like" evidence="1">
    <location>
        <begin position="7"/>
        <end position="124"/>
    </location>
</feature>
<protein>
    <submittedName>
        <fullName evidence="2">SnoaL-like protein</fullName>
    </submittedName>
</protein>
<evidence type="ECO:0000259" key="1">
    <source>
        <dbReference type="Pfam" id="PF13577"/>
    </source>
</evidence>
<keyword evidence="3" id="KW-1185">Reference proteome</keyword>
<organism evidence="2 3">
    <name type="scientific">Sediminitomix flava</name>
    <dbReference type="NCBI Taxonomy" id="379075"/>
    <lineage>
        <taxon>Bacteria</taxon>
        <taxon>Pseudomonadati</taxon>
        <taxon>Bacteroidota</taxon>
        <taxon>Cytophagia</taxon>
        <taxon>Cytophagales</taxon>
        <taxon>Flammeovirgaceae</taxon>
        <taxon>Sediminitomix</taxon>
    </lineage>
</organism>
<comment type="caution">
    <text evidence="2">The sequence shown here is derived from an EMBL/GenBank/DDBJ whole genome shotgun (WGS) entry which is preliminary data.</text>
</comment>
<evidence type="ECO:0000313" key="3">
    <source>
        <dbReference type="Proteomes" id="UP000245535"/>
    </source>
</evidence>
<dbReference type="OrthoDB" id="2599042at2"/>
<dbReference type="Proteomes" id="UP000245535">
    <property type="component" value="Unassembled WGS sequence"/>
</dbReference>
<sequence>MEKAKLLVTEFFNAIDQQNWKKVEKIFAPSVLLDYSSMTGVEAAYMTPTQVIDRWKEFLPGFQHTHHQLGNFVDELDRESAHVFCYVTASHYLEHEEGSIWKVIGSYNIELNTDVRGEWQIEALKLNYKYQTGNLKLPDLARERAKSNIIG</sequence>